<sequence>MGFLGRGTGIGYRLRLAPAPLRDGEFLLQSEIRPKEGSYLFDGIPRSDSGLPAYWDRFLKIPLPSHVGGDRAATPGMPCDRRTATCR</sequence>
<keyword evidence="2" id="KW-1185">Reference proteome</keyword>
<name>A0A2I2KT53_9ACTN</name>
<dbReference type="Proteomes" id="UP000234331">
    <property type="component" value="Unassembled WGS sequence"/>
</dbReference>
<accession>A0A2I2KT53</accession>
<organism evidence="1 2">
    <name type="scientific">Frankia canadensis</name>
    <dbReference type="NCBI Taxonomy" id="1836972"/>
    <lineage>
        <taxon>Bacteria</taxon>
        <taxon>Bacillati</taxon>
        <taxon>Actinomycetota</taxon>
        <taxon>Actinomycetes</taxon>
        <taxon>Frankiales</taxon>
        <taxon>Frankiaceae</taxon>
        <taxon>Frankia</taxon>
    </lineage>
</organism>
<protein>
    <submittedName>
        <fullName evidence="1">Uncharacterized protein</fullName>
    </submittedName>
</protein>
<reference evidence="1 2" key="1">
    <citation type="submission" date="2017-06" db="EMBL/GenBank/DDBJ databases">
        <authorList>
            <person name="Kim H.J."/>
            <person name="Triplett B.A."/>
        </authorList>
    </citation>
    <scope>NUCLEOTIDE SEQUENCE [LARGE SCALE GENOMIC DNA]</scope>
    <source>
        <strain evidence="1">FRACA_ARgP5</strain>
    </source>
</reference>
<gene>
    <name evidence="1" type="ORF">FRACA_2800007</name>
</gene>
<evidence type="ECO:0000313" key="2">
    <source>
        <dbReference type="Proteomes" id="UP000234331"/>
    </source>
</evidence>
<proteinExistence type="predicted"/>
<evidence type="ECO:0000313" key="1">
    <source>
        <dbReference type="EMBL" id="SNQ48826.1"/>
    </source>
</evidence>
<dbReference type="EMBL" id="FZMO01000202">
    <property type="protein sequence ID" value="SNQ48826.1"/>
    <property type="molecule type" value="Genomic_DNA"/>
</dbReference>
<dbReference type="AlphaFoldDB" id="A0A2I2KT53"/>